<evidence type="ECO:0000313" key="1">
    <source>
        <dbReference type="EMBL" id="TJZ75676.1"/>
    </source>
</evidence>
<proteinExistence type="predicted"/>
<dbReference type="AlphaFoldDB" id="A0A4U0Q3L8"/>
<protein>
    <submittedName>
        <fullName evidence="1">Uncharacterized protein</fullName>
    </submittedName>
</protein>
<organism evidence="1 2">
    <name type="scientific">Chitiniphilus eburneus</name>
    <dbReference type="NCBI Taxonomy" id="2571148"/>
    <lineage>
        <taxon>Bacteria</taxon>
        <taxon>Pseudomonadati</taxon>
        <taxon>Pseudomonadota</taxon>
        <taxon>Betaproteobacteria</taxon>
        <taxon>Neisseriales</taxon>
        <taxon>Chitinibacteraceae</taxon>
        <taxon>Chitiniphilus</taxon>
    </lineage>
</organism>
<comment type="caution">
    <text evidence="1">The sequence shown here is derived from an EMBL/GenBank/DDBJ whole genome shotgun (WGS) entry which is preliminary data.</text>
</comment>
<accession>A0A4U0Q3L8</accession>
<sequence>MDRLTSSFLTHRCGHTLQEMSPVFDQHEAYLIRAAFPCPHCMAELARRYELQTRVYTNMQQVAPGMAAFVVEVSRPVDELGDLLSVVGYGRRRPSLDELNPGGTAEGAADEVWRKEFWFATNTDPLHVVALVEHIKLEMNWLGGYLPAGMGGVEFCKFPE</sequence>
<reference evidence="1 2" key="1">
    <citation type="submission" date="2019-04" db="EMBL/GenBank/DDBJ databases">
        <title>Chitiniphilus eburnea sp. nov., a novel chitinolytic bacterium isolated from aquaculture sludge.</title>
        <authorList>
            <person name="Sheng M."/>
        </authorList>
    </citation>
    <scope>NUCLEOTIDE SEQUENCE [LARGE SCALE GENOMIC DNA]</scope>
    <source>
        <strain evidence="1 2">HX-2-15</strain>
    </source>
</reference>
<gene>
    <name evidence="1" type="ORF">FAZ21_07135</name>
</gene>
<dbReference type="RefSeq" id="WP_136772588.1">
    <property type="nucleotide sequence ID" value="NZ_CP156074.1"/>
</dbReference>
<dbReference type="Proteomes" id="UP000310016">
    <property type="component" value="Unassembled WGS sequence"/>
</dbReference>
<evidence type="ECO:0000313" key="2">
    <source>
        <dbReference type="Proteomes" id="UP000310016"/>
    </source>
</evidence>
<keyword evidence="2" id="KW-1185">Reference proteome</keyword>
<dbReference type="OrthoDB" id="8592526at2"/>
<dbReference type="EMBL" id="SUMF01000004">
    <property type="protein sequence ID" value="TJZ75676.1"/>
    <property type="molecule type" value="Genomic_DNA"/>
</dbReference>
<name>A0A4U0Q3L8_9NEIS</name>